<sequence length="307" mass="33821">MVVVLTRKRLVSKQFKDNQKLQRCLLSPADHVLPGSRGEHVGLIQEALTKLSMGVIGASEISTELYGQSTQQAVLRYKGPPRNIINTDYQRTPDNIVGQMTIDRLDADMVEFEKVPESLLVTLTEAGPKHDHSKCPTLQSGGHKGTPINPLPFGKRINIYGTHETDYLGFDDYAPNPNFAGRGQGDPSPPRFLTNAPPHLHGLEAKSVSNIAIRSSPIFANHVHSNPNEVEEILRVAMPGCRVTYAGTDENFSTFGPTVLRFGPVIERHVLTTRDPGTTADSHFHVIVLVILDPDTVLRSFQLPPFL</sequence>
<evidence type="ECO:0000313" key="3">
    <source>
        <dbReference type="Proteomes" id="UP001194539"/>
    </source>
</evidence>
<dbReference type="InterPro" id="IPR036366">
    <property type="entry name" value="PGBDSf"/>
</dbReference>
<name>A0ABS0P410_9BRAD</name>
<evidence type="ECO:0000256" key="1">
    <source>
        <dbReference type="SAM" id="MobiDB-lite"/>
    </source>
</evidence>
<dbReference type="Proteomes" id="UP001194539">
    <property type="component" value="Unassembled WGS sequence"/>
</dbReference>
<proteinExistence type="predicted"/>
<evidence type="ECO:0000313" key="2">
    <source>
        <dbReference type="EMBL" id="MBH5387989.1"/>
    </source>
</evidence>
<gene>
    <name evidence="2" type="ORF">H1B27_17160</name>
</gene>
<comment type="caution">
    <text evidence="2">The sequence shown here is derived from an EMBL/GenBank/DDBJ whole genome shotgun (WGS) entry which is preliminary data.</text>
</comment>
<dbReference type="Gene3D" id="1.10.101.10">
    <property type="entry name" value="PGBD-like superfamily/PGBD"/>
    <property type="match status" value="1"/>
</dbReference>
<reference evidence="2 3" key="1">
    <citation type="submission" date="2020-07" db="EMBL/GenBank/DDBJ databases">
        <title>Bradyrhizobium diversity isolated from nodules of indigenous legumes of Western Australia.</title>
        <authorList>
            <person name="Klepa M.S."/>
        </authorList>
    </citation>
    <scope>NUCLEOTIDE SEQUENCE [LARGE SCALE GENOMIC DNA]</scope>
    <source>
        <strain evidence="2 3">CNPSo 4019</strain>
    </source>
</reference>
<dbReference type="EMBL" id="JACEGD010000014">
    <property type="protein sequence ID" value="MBH5387989.1"/>
    <property type="molecule type" value="Genomic_DNA"/>
</dbReference>
<protein>
    <recommendedName>
        <fullName evidence="4">Plastocyanin-like domain-containing protein</fullName>
    </recommendedName>
</protein>
<evidence type="ECO:0008006" key="4">
    <source>
        <dbReference type="Google" id="ProtNLM"/>
    </source>
</evidence>
<feature type="region of interest" description="Disordered" evidence="1">
    <location>
        <begin position="126"/>
        <end position="145"/>
    </location>
</feature>
<accession>A0ABS0P410</accession>
<organism evidence="2 3">
    <name type="scientific">Bradyrhizobium diversitatis</name>
    <dbReference type="NCBI Taxonomy" id="2755406"/>
    <lineage>
        <taxon>Bacteria</taxon>
        <taxon>Pseudomonadati</taxon>
        <taxon>Pseudomonadota</taxon>
        <taxon>Alphaproteobacteria</taxon>
        <taxon>Hyphomicrobiales</taxon>
        <taxon>Nitrobacteraceae</taxon>
        <taxon>Bradyrhizobium</taxon>
    </lineage>
</organism>
<keyword evidence="3" id="KW-1185">Reference proteome</keyword>
<dbReference type="RefSeq" id="WP_197966837.1">
    <property type="nucleotide sequence ID" value="NZ_JACEGD010000014.1"/>
</dbReference>